<proteinExistence type="inferred from homology"/>
<dbReference type="InterPro" id="IPR001223">
    <property type="entry name" value="Glyco_hydro18_cat"/>
</dbReference>
<evidence type="ECO:0000256" key="1">
    <source>
        <dbReference type="ARBA" id="ARBA00000822"/>
    </source>
</evidence>
<evidence type="ECO:0000313" key="8">
    <source>
        <dbReference type="EMBL" id="ASG68865.1"/>
    </source>
</evidence>
<evidence type="ECO:0000256" key="2">
    <source>
        <dbReference type="ARBA" id="ARBA00012729"/>
    </source>
</evidence>
<sequence length="180" mass="19868">MLIGLIGVNLLELKKNMVSGEKPSFITYAFLSIKNSSDKSSQQSYGGMTYGSAGIDRLDNGIVYNLDLKLEPNVNNKIQSYLKDYARQNNVPLLASIGGWSFASQFDHMYNDAKNAANGGEITANNPVVKTFVDSTLRYVEAHGLDGINLDWEYPGYLRGGKLNANVVQDEGRFFTLIVE</sequence>
<comment type="catalytic activity">
    <reaction evidence="1">
        <text>Random endo-hydrolysis of N-acetyl-beta-D-glucosaminide (1-&gt;4)-beta-linkages in chitin and chitodextrins.</text>
        <dbReference type="EC" id="3.2.1.14"/>
    </reaction>
</comment>
<evidence type="ECO:0000256" key="4">
    <source>
        <dbReference type="ARBA" id="ARBA00023295"/>
    </source>
</evidence>
<evidence type="ECO:0000256" key="5">
    <source>
        <dbReference type="RuleBase" id="RU000489"/>
    </source>
</evidence>
<keyword evidence="4 5" id="KW-0326">Glycosidase</keyword>
<evidence type="ECO:0000256" key="3">
    <source>
        <dbReference type="ARBA" id="ARBA00022801"/>
    </source>
</evidence>
<dbReference type="PROSITE" id="PS51910">
    <property type="entry name" value="GH18_2"/>
    <property type="match status" value="1"/>
</dbReference>
<reference evidence="8 9" key="1">
    <citation type="submission" date="2017-06" db="EMBL/GenBank/DDBJ databases">
        <title>Complete genome of Francisella halioticida.</title>
        <authorList>
            <person name="Sjodin A."/>
        </authorList>
    </citation>
    <scope>NUCLEOTIDE SEQUENCE [LARGE SCALE GENOMIC DNA]</scope>
    <source>
        <strain evidence="8 9">DSM 23729</strain>
    </source>
</reference>
<evidence type="ECO:0000313" key="9">
    <source>
        <dbReference type="Proteomes" id="UP000249910"/>
    </source>
</evidence>
<dbReference type="Proteomes" id="UP000249910">
    <property type="component" value="Chromosome"/>
</dbReference>
<keyword evidence="3 5" id="KW-0378">Hydrolase</keyword>
<dbReference type="PANTHER" id="PTHR11177:SF317">
    <property type="entry name" value="CHITINASE 12-RELATED"/>
    <property type="match status" value="1"/>
</dbReference>
<name>A0ABN5AYS8_9GAMM</name>
<feature type="domain" description="GH18" evidence="7">
    <location>
        <begin position="1"/>
        <end position="180"/>
    </location>
</feature>
<protein>
    <recommendedName>
        <fullName evidence="2">chitinase</fullName>
        <ecNumber evidence="2">3.2.1.14</ecNumber>
    </recommendedName>
</protein>
<evidence type="ECO:0000259" key="7">
    <source>
        <dbReference type="PROSITE" id="PS51910"/>
    </source>
</evidence>
<dbReference type="Gene3D" id="3.20.20.80">
    <property type="entry name" value="Glycosidases"/>
    <property type="match status" value="1"/>
</dbReference>
<organism evidence="8 9">
    <name type="scientific">Francisella halioticida</name>
    <dbReference type="NCBI Taxonomy" id="549298"/>
    <lineage>
        <taxon>Bacteria</taxon>
        <taxon>Pseudomonadati</taxon>
        <taxon>Pseudomonadota</taxon>
        <taxon>Gammaproteobacteria</taxon>
        <taxon>Thiotrichales</taxon>
        <taxon>Francisellaceae</taxon>
        <taxon>Francisella</taxon>
    </lineage>
</organism>
<evidence type="ECO:0000256" key="6">
    <source>
        <dbReference type="RuleBase" id="RU004453"/>
    </source>
</evidence>
<dbReference type="InterPro" id="IPR017853">
    <property type="entry name" value="GH"/>
</dbReference>
<dbReference type="EC" id="3.2.1.14" evidence="2"/>
<dbReference type="PROSITE" id="PS01095">
    <property type="entry name" value="GH18_1"/>
    <property type="match status" value="1"/>
</dbReference>
<dbReference type="PANTHER" id="PTHR11177">
    <property type="entry name" value="CHITINASE"/>
    <property type="match status" value="1"/>
</dbReference>
<gene>
    <name evidence="8" type="ORF">CDV26_11165</name>
</gene>
<dbReference type="InterPro" id="IPR050314">
    <property type="entry name" value="Glycosyl_Hydrlase_18"/>
</dbReference>
<dbReference type="EMBL" id="CP022132">
    <property type="protein sequence ID" value="ASG68865.1"/>
    <property type="molecule type" value="Genomic_DNA"/>
</dbReference>
<keyword evidence="9" id="KW-1185">Reference proteome</keyword>
<dbReference type="InterPro" id="IPR001579">
    <property type="entry name" value="Glyco_hydro_18_chit_AS"/>
</dbReference>
<accession>A0ABN5AYS8</accession>
<dbReference type="Pfam" id="PF00704">
    <property type="entry name" value="Glyco_hydro_18"/>
    <property type="match status" value="1"/>
</dbReference>
<dbReference type="SUPFAM" id="SSF51445">
    <property type="entry name" value="(Trans)glycosidases"/>
    <property type="match status" value="1"/>
</dbReference>
<comment type="similarity">
    <text evidence="6">Belongs to the glycosyl hydrolase 18 family.</text>
</comment>